<feature type="active site" evidence="3">
    <location>
        <position position="166"/>
    </location>
</feature>
<dbReference type="AlphaFoldDB" id="A0A0S2M3L8"/>
<dbReference type="InterPro" id="IPR050300">
    <property type="entry name" value="GDXG_lipolytic_enzyme"/>
</dbReference>
<dbReference type="Pfam" id="PF07859">
    <property type="entry name" value="Abhydrolase_3"/>
    <property type="match status" value="1"/>
</dbReference>
<dbReference type="PANTHER" id="PTHR48081:SF8">
    <property type="entry name" value="ALPHA_BETA HYDROLASE FOLD-3 DOMAIN-CONTAINING PROTEIN-RELATED"/>
    <property type="match status" value="1"/>
</dbReference>
<evidence type="ECO:0000256" key="2">
    <source>
        <dbReference type="ARBA" id="ARBA00022801"/>
    </source>
</evidence>
<dbReference type="Gene3D" id="3.40.50.1820">
    <property type="entry name" value="alpha/beta hydrolase"/>
    <property type="match status" value="1"/>
</dbReference>
<evidence type="ECO:0000256" key="1">
    <source>
        <dbReference type="ARBA" id="ARBA00010515"/>
    </source>
</evidence>
<protein>
    <submittedName>
        <fullName evidence="5">Esterase</fullName>
    </submittedName>
</protein>
<proteinExistence type="inferred from homology"/>
<dbReference type="PROSITE" id="PS01174">
    <property type="entry name" value="LIPASE_GDXG_SER"/>
    <property type="match status" value="1"/>
</dbReference>
<keyword evidence="2" id="KW-0378">Hydrolase</keyword>
<evidence type="ECO:0000256" key="3">
    <source>
        <dbReference type="PROSITE-ProRule" id="PRU10038"/>
    </source>
</evidence>
<dbReference type="SUPFAM" id="SSF53474">
    <property type="entry name" value="alpha/beta-Hydrolases"/>
    <property type="match status" value="1"/>
</dbReference>
<evidence type="ECO:0000313" key="6">
    <source>
        <dbReference type="Proteomes" id="UP000059574"/>
    </source>
</evidence>
<dbReference type="EMBL" id="CP013200">
    <property type="protein sequence ID" value="ALO68365.1"/>
    <property type="molecule type" value="Genomic_DNA"/>
</dbReference>
<dbReference type="InterPro" id="IPR033140">
    <property type="entry name" value="Lipase_GDXG_put_SER_AS"/>
</dbReference>
<dbReference type="Proteomes" id="UP000059574">
    <property type="component" value="Chromosome"/>
</dbReference>
<sequence length="321" mass="34961">MHCRAAERNPLPLRVPESLIPVFLKVARANRAFVSEAGAHQRIRERTLRPEPYGPPTRLEGVRVDRRLPNPLGWPVYDVEPTNMAQNGEGRASVVVYVHGGGWVNEIRLQHWQLTARVARESRQRVVVPIYPLVPFGTAREVRDGVVELVREELDAGNEVRLAGDSAGGQIALSVALELRDQGVVLPAVTLLSPALDLSWKNPRIDAVQPSDPWLGRPGGRVLAEAWRGADPIEDPVVSPLFGDMSGLGPLTVLTGTRDVLNPDAQILRDKAGAAGVQVAWHEADGQLHVYALLPTETGEQGTRIIVESLHPSKGMFGASK</sequence>
<dbReference type="PANTHER" id="PTHR48081">
    <property type="entry name" value="AB HYDROLASE SUPERFAMILY PROTEIN C4A8.06C"/>
    <property type="match status" value="1"/>
</dbReference>
<organism evidence="5 6">
    <name type="scientific">Arthrobacter alpinus</name>
    <dbReference type="NCBI Taxonomy" id="656366"/>
    <lineage>
        <taxon>Bacteria</taxon>
        <taxon>Bacillati</taxon>
        <taxon>Actinomycetota</taxon>
        <taxon>Actinomycetes</taxon>
        <taxon>Micrococcales</taxon>
        <taxon>Micrococcaceae</taxon>
        <taxon>Arthrobacter</taxon>
    </lineage>
</organism>
<accession>A0A0S2M3L8</accession>
<dbReference type="GO" id="GO:0016787">
    <property type="term" value="F:hydrolase activity"/>
    <property type="evidence" value="ECO:0007669"/>
    <property type="project" value="UniProtKB-KW"/>
</dbReference>
<dbReference type="InterPro" id="IPR013094">
    <property type="entry name" value="AB_hydrolase_3"/>
</dbReference>
<name>A0A0S2M3L8_9MICC</name>
<reference evidence="6" key="1">
    <citation type="submission" date="2015-11" db="EMBL/GenBank/DDBJ databases">
        <authorList>
            <person name="Kumar R."/>
            <person name="Singh D."/>
            <person name="Swarnkar M.K."/>
            <person name="Singh A.K."/>
            <person name="Kumar S."/>
        </authorList>
    </citation>
    <scope>NUCLEOTIDE SEQUENCE [LARGE SCALE GENOMIC DNA]</scope>
    <source>
        <strain evidence="6">ERGS4:06</strain>
    </source>
</reference>
<evidence type="ECO:0000259" key="4">
    <source>
        <dbReference type="Pfam" id="PF07859"/>
    </source>
</evidence>
<feature type="domain" description="Alpha/beta hydrolase fold-3" evidence="4">
    <location>
        <begin position="95"/>
        <end position="292"/>
    </location>
</feature>
<dbReference type="InterPro" id="IPR029058">
    <property type="entry name" value="AB_hydrolase_fold"/>
</dbReference>
<gene>
    <name evidence="5" type="ORF">AS189_06125</name>
</gene>
<reference evidence="5 6" key="2">
    <citation type="journal article" date="2016" name="J. Biotechnol.">
        <title>Complete genome sequence of Arthrobacter alpinus ERGS4:06, a yellow pigmented bacterium tolerant to cold and radiations isolated from Sikkim Himalaya.</title>
        <authorList>
            <person name="Kumar R."/>
            <person name="Singh D."/>
            <person name="Swarnkar M.K."/>
            <person name="Singh A.K."/>
            <person name="Kumar S."/>
        </authorList>
    </citation>
    <scope>NUCLEOTIDE SEQUENCE [LARGE SCALE GENOMIC DNA]</scope>
    <source>
        <strain evidence="5 6">ERGS4:06</strain>
    </source>
</reference>
<comment type="similarity">
    <text evidence="1">Belongs to the 'GDXG' lipolytic enzyme family.</text>
</comment>
<evidence type="ECO:0000313" key="5">
    <source>
        <dbReference type="EMBL" id="ALO68365.1"/>
    </source>
</evidence>